<feature type="region of interest" description="Disordered" evidence="1">
    <location>
        <begin position="1"/>
        <end position="20"/>
    </location>
</feature>
<protein>
    <submittedName>
        <fullName evidence="2">Uncharacterized protein</fullName>
    </submittedName>
</protein>
<name>A0AAV4DUK9_9GAST</name>
<dbReference type="EMBL" id="BLXT01008368">
    <property type="protein sequence ID" value="GFO47958.1"/>
    <property type="molecule type" value="Genomic_DNA"/>
</dbReference>
<sequence>MFVVEAADESNSNGPETNIKPLEVAVGGSTTSREYKIACKKQDFWSSNGGKMILQHCTKIPMQTPVTWKVSLAPPPPPTPFPYPWASVASESAQGSPGTFLSRVRAPATGALAWQRA</sequence>
<proteinExistence type="predicted"/>
<dbReference type="AlphaFoldDB" id="A0AAV4DUK9"/>
<evidence type="ECO:0000313" key="2">
    <source>
        <dbReference type="EMBL" id="GFO47958.1"/>
    </source>
</evidence>
<organism evidence="2 3">
    <name type="scientific">Plakobranchus ocellatus</name>
    <dbReference type="NCBI Taxonomy" id="259542"/>
    <lineage>
        <taxon>Eukaryota</taxon>
        <taxon>Metazoa</taxon>
        <taxon>Spiralia</taxon>
        <taxon>Lophotrochozoa</taxon>
        <taxon>Mollusca</taxon>
        <taxon>Gastropoda</taxon>
        <taxon>Heterobranchia</taxon>
        <taxon>Euthyneura</taxon>
        <taxon>Panpulmonata</taxon>
        <taxon>Sacoglossa</taxon>
        <taxon>Placobranchoidea</taxon>
        <taxon>Plakobranchidae</taxon>
        <taxon>Plakobranchus</taxon>
    </lineage>
</organism>
<reference evidence="2 3" key="1">
    <citation type="journal article" date="2021" name="Elife">
        <title>Chloroplast acquisition without the gene transfer in kleptoplastic sea slugs, Plakobranchus ocellatus.</title>
        <authorList>
            <person name="Maeda T."/>
            <person name="Takahashi S."/>
            <person name="Yoshida T."/>
            <person name="Shimamura S."/>
            <person name="Takaki Y."/>
            <person name="Nagai Y."/>
            <person name="Toyoda A."/>
            <person name="Suzuki Y."/>
            <person name="Arimoto A."/>
            <person name="Ishii H."/>
            <person name="Satoh N."/>
            <person name="Nishiyama T."/>
            <person name="Hasebe M."/>
            <person name="Maruyama T."/>
            <person name="Minagawa J."/>
            <person name="Obokata J."/>
            <person name="Shigenobu S."/>
        </authorList>
    </citation>
    <scope>NUCLEOTIDE SEQUENCE [LARGE SCALE GENOMIC DNA]</scope>
</reference>
<keyword evidence="3" id="KW-1185">Reference proteome</keyword>
<evidence type="ECO:0000256" key="1">
    <source>
        <dbReference type="SAM" id="MobiDB-lite"/>
    </source>
</evidence>
<gene>
    <name evidence="2" type="ORF">PoB_007446300</name>
</gene>
<dbReference type="Proteomes" id="UP000735302">
    <property type="component" value="Unassembled WGS sequence"/>
</dbReference>
<evidence type="ECO:0000313" key="3">
    <source>
        <dbReference type="Proteomes" id="UP000735302"/>
    </source>
</evidence>
<accession>A0AAV4DUK9</accession>
<comment type="caution">
    <text evidence="2">The sequence shown here is derived from an EMBL/GenBank/DDBJ whole genome shotgun (WGS) entry which is preliminary data.</text>
</comment>